<dbReference type="EC" id="2.7.4.6" evidence="8 11"/>
<dbReference type="NCBIfam" id="NF001908">
    <property type="entry name" value="PRK00668.1"/>
    <property type="match status" value="1"/>
</dbReference>
<dbReference type="EMBL" id="JBFMIA010000001">
    <property type="protein sequence ID" value="MEW9500212.1"/>
    <property type="molecule type" value="Genomic_DNA"/>
</dbReference>
<protein>
    <recommendedName>
        <fullName evidence="8 11">Nucleoside diphosphate kinase</fullName>
        <shortName evidence="8">NDK</shortName>
        <shortName evidence="8">NDP kinase</shortName>
        <ecNumber evidence="8 11">2.7.4.6</ecNumber>
    </recommendedName>
    <alternativeName>
        <fullName evidence="8">Nucleoside-2-P kinase</fullName>
    </alternativeName>
</protein>
<evidence type="ECO:0000259" key="12">
    <source>
        <dbReference type="SMART" id="SM00562"/>
    </source>
</evidence>
<dbReference type="Gene3D" id="3.30.70.141">
    <property type="entry name" value="Nucleoside diphosphate kinase-like domain"/>
    <property type="match status" value="1"/>
</dbReference>
<evidence type="ECO:0000256" key="8">
    <source>
        <dbReference type="HAMAP-Rule" id="MF_00451"/>
    </source>
</evidence>
<name>A0ABV3PYP8_9BACL</name>
<feature type="binding site" evidence="8 9">
    <location>
        <position position="57"/>
    </location>
    <ligand>
        <name>ATP</name>
        <dbReference type="ChEBI" id="CHEBI:30616"/>
    </ligand>
</feature>
<evidence type="ECO:0000256" key="7">
    <source>
        <dbReference type="ARBA" id="ARBA00023080"/>
    </source>
</evidence>
<feature type="binding site" evidence="8 9">
    <location>
        <position position="102"/>
    </location>
    <ligand>
        <name>ATP</name>
        <dbReference type="ChEBI" id="CHEBI:30616"/>
    </ligand>
</feature>
<evidence type="ECO:0000256" key="6">
    <source>
        <dbReference type="ARBA" id="ARBA00022840"/>
    </source>
</evidence>
<comment type="subcellular location">
    <subcellularLocation>
        <location evidence="8">Cytoplasm</location>
    </subcellularLocation>
</comment>
<evidence type="ECO:0000256" key="3">
    <source>
        <dbReference type="ARBA" id="ARBA00022679"/>
    </source>
</evidence>
<keyword evidence="8" id="KW-0963">Cytoplasm</keyword>
<dbReference type="GO" id="GO:0004550">
    <property type="term" value="F:nucleoside diphosphate kinase activity"/>
    <property type="evidence" value="ECO:0007669"/>
    <property type="project" value="UniProtKB-EC"/>
</dbReference>
<evidence type="ECO:0000256" key="4">
    <source>
        <dbReference type="ARBA" id="ARBA00022741"/>
    </source>
</evidence>
<dbReference type="InterPro" id="IPR001564">
    <property type="entry name" value="Nucleoside_diP_kinase"/>
</dbReference>
<dbReference type="SMART" id="SM00562">
    <property type="entry name" value="NDK"/>
    <property type="match status" value="1"/>
</dbReference>
<dbReference type="HAMAP" id="MF_00451">
    <property type="entry name" value="NDP_kinase"/>
    <property type="match status" value="1"/>
</dbReference>
<keyword evidence="6 8" id="KW-0067">ATP-binding</keyword>
<reference evidence="13 14" key="1">
    <citation type="journal article" date="1979" name="Int. J. Syst. Evol. Microbiol.">
        <title>Bacillus globisporus subsp. marinus subsp. nov.</title>
        <authorList>
            <person name="Liu H."/>
        </authorList>
    </citation>
    <scope>NUCLEOTIDE SEQUENCE [LARGE SCALE GENOMIC DNA]</scope>
    <source>
        <strain evidence="13 14">DSM 1297</strain>
    </source>
</reference>
<dbReference type="PRINTS" id="PR01243">
    <property type="entry name" value="NUCDPKINASE"/>
</dbReference>
<dbReference type="RefSeq" id="WP_367777497.1">
    <property type="nucleotide sequence ID" value="NZ_JBFMIA010000001.1"/>
</dbReference>
<comment type="caution">
    <text evidence="13">The sequence shown here is derived from an EMBL/GenBank/DDBJ whole genome shotgun (WGS) entry which is preliminary data.</text>
</comment>
<evidence type="ECO:0000256" key="9">
    <source>
        <dbReference type="PROSITE-ProRule" id="PRU00706"/>
    </source>
</evidence>
<dbReference type="InterPro" id="IPR034907">
    <property type="entry name" value="NDK-like_dom"/>
</dbReference>
<dbReference type="CDD" id="cd04413">
    <property type="entry name" value="NDPk_I"/>
    <property type="match status" value="1"/>
</dbReference>
<comment type="function">
    <text evidence="8">Major role in the synthesis of nucleoside triphosphates other than ATP. The ATP gamma phosphate is transferred to the NDP beta phosphate via a ping-pong mechanism, using a phosphorylated active-site intermediate.</text>
</comment>
<feature type="binding site" evidence="8 9">
    <location>
        <position position="85"/>
    </location>
    <ligand>
        <name>ATP</name>
        <dbReference type="ChEBI" id="CHEBI:30616"/>
    </ligand>
</feature>
<keyword evidence="8" id="KW-0479">Metal-binding</keyword>
<dbReference type="InterPro" id="IPR036850">
    <property type="entry name" value="NDK-like_dom_sf"/>
</dbReference>
<evidence type="ECO:0000313" key="13">
    <source>
        <dbReference type="EMBL" id="MEW9500212.1"/>
    </source>
</evidence>
<keyword evidence="4 8" id="KW-0547">Nucleotide-binding</keyword>
<dbReference type="Proteomes" id="UP001556040">
    <property type="component" value="Unassembled WGS sequence"/>
</dbReference>
<feature type="binding site" evidence="8 9">
    <location>
        <position position="112"/>
    </location>
    <ligand>
        <name>ATP</name>
        <dbReference type="ChEBI" id="CHEBI:30616"/>
    </ligand>
</feature>
<feature type="binding site" evidence="8 9">
    <location>
        <position position="91"/>
    </location>
    <ligand>
        <name>ATP</name>
        <dbReference type="ChEBI" id="CHEBI:30616"/>
    </ligand>
</feature>
<comment type="subunit">
    <text evidence="8">Homotetramer.</text>
</comment>
<feature type="binding site" evidence="8 9">
    <location>
        <position position="9"/>
    </location>
    <ligand>
        <name>ATP</name>
        <dbReference type="ChEBI" id="CHEBI:30616"/>
    </ligand>
</feature>
<dbReference type="SUPFAM" id="SSF54919">
    <property type="entry name" value="Nucleoside diphosphate kinase, NDK"/>
    <property type="match status" value="1"/>
</dbReference>
<proteinExistence type="inferred from homology"/>
<evidence type="ECO:0000256" key="2">
    <source>
        <dbReference type="ARBA" id="ARBA00008142"/>
    </source>
</evidence>
<comment type="catalytic activity">
    <reaction evidence="8 11">
        <text>a 2'-deoxyribonucleoside 5'-diphosphate + ATP = a 2'-deoxyribonucleoside 5'-triphosphate + ADP</text>
        <dbReference type="Rhea" id="RHEA:44640"/>
        <dbReference type="ChEBI" id="CHEBI:30616"/>
        <dbReference type="ChEBI" id="CHEBI:61560"/>
        <dbReference type="ChEBI" id="CHEBI:73316"/>
        <dbReference type="ChEBI" id="CHEBI:456216"/>
        <dbReference type="EC" id="2.7.4.6"/>
    </reaction>
</comment>
<dbReference type="PROSITE" id="PS00469">
    <property type="entry name" value="NDPK"/>
    <property type="match status" value="1"/>
</dbReference>
<comment type="cofactor">
    <cofactor evidence="1 8">
        <name>Mg(2+)</name>
        <dbReference type="ChEBI" id="CHEBI:18420"/>
    </cofactor>
</comment>
<evidence type="ECO:0000256" key="5">
    <source>
        <dbReference type="ARBA" id="ARBA00022777"/>
    </source>
</evidence>
<dbReference type="InterPro" id="IPR023005">
    <property type="entry name" value="Nucleoside_diP_kinase_AS"/>
</dbReference>
<keyword evidence="3 8" id="KW-0808">Transferase</keyword>
<dbReference type="Pfam" id="PF00334">
    <property type="entry name" value="NDK"/>
    <property type="match status" value="1"/>
</dbReference>
<keyword evidence="14" id="KW-1185">Reference proteome</keyword>
<evidence type="ECO:0000256" key="1">
    <source>
        <dbReference type="ARBA" id="ARBA00001946"/>
    </source>
</evidence>
<accession>A0ABV3PYP8</accession>
<keyword evidence="7 8" id="KW-0546">Nucleotide metabolism</keyword>
<feature type="active site" description="Pros-phosphohistidine intermediate" evidence="8 9">
    <location>
        <position position="115"/>
    </location>
</feature>
<feature type="domain" description="Nucleoside diphosphate kinase-like" evidence="12">
    <location>
        <begin position="1"/>
        <end position="138"/>
    </location>
</feature>
<keyword evidence="5 8" id="KW-0418">Kinase</keyword>
<evidence type="ECO:0000256" key="10">
    <source>
        <dbReference type="RuleBase" id="RU004011"/>
    </source>
</evidence>
<keyword evidence="8" id="KW-0460">Magnesium</keyword>
<evidence type="ECO:0000313" key="14">
    <source>
        <dbReference type="Proteomes" id="UP001556040"/>
    </source>
</evidence>
<dbReference type="PROSITE" id="PS51374">
    <property type="entry name" value="NDPK_LIKE"/>
    <property type="match status" value="1"/>
</dbReference>
<gene>
    <name evidence="8 13" type="primary">ndk</name>
    <name evidence="13" type="ORF">AB1471_00180</name>
</gene>
<comment type="similarity">
    <text evidence="2 8 9 10">Belongs to the NDK family.</text>
</comment>
<organism evidence="13 14">
    <name type="scientific">Jeotgalibacillus marinus</name>
    <dbReference type="NCBI Taxonomy" id="86667"/>
    <lineage>
        <taxon>Bacteria</taxon>
        <taxon>Bacillati</taxon>
        <taxon>Bacillota</taxon>
        <taxon>Bacilli</taxon>
        <taxon>Bacillales</taxon>
        <taxon>Caryophanaceae</taxon>
        <taxon>Jeotgalibacillus</taxon>
    </lineage>
</organism>
<comment type="catalytic activity">
    <reaction evidence="8">
        <text>a ribonucleoside 5'-diphosphate + ATP = a ribonucleoside 5'-triphosphate + ADP</text>
        <dbReference type="Rhea" id="RHEA:18113"/>
        <dbReference type="ChEBI" id="CHEBI:30616"/>
        <dbReference type="ChEBI" id="CHEBI:57930"/>
        <dbReference type="ChEBI" id="CHEBI:61557"/>
        <dbReference type="ChEBI" id="CHEBI:456216"/>
        <dbReference type="EC" id="2.7.4.6"/>
    </reaction>
</comment>
<sequence length="148" mass="16523">MEKTFLMVKPDGVQRGLIGDVVNRFEKKGFKLVAAKLMVISEDLAKEHYGEHAERPFFGELVDFITSGPVFAMIWEGEDVVKTARHMMGATKPSEAALGTIRGDLGLIVGKNIIHGSDSLESAEREMKLFFGDDTVISYDKPVEQWIY</sequence>
<dbReference type="PANTHER" id="PTHR11349">
    <property type="entry name" value="NUCLEOSIDE DIPHOSPHATE KINASE"/>
    <property type="match status" value="1"/>
</dbReference>
<keyword evidence="8" id="KW-0597">Phosphoprotein</keyword>
<evidence type="ECO:0000256" key="11">
    <source>
        <dbReference type="RuleBase" id="RU004013"/>
    </source>
</evidence>